<proteinExistence type="inferred from homology"/>
<keyword evidence="4" id="KW-0472">Membrane</keyword>
<evidence type="ECO:0000256" key="1">
    <source>
        <dbReference type="ARBA" id="ARBA00010296"/>
    </source>
</evidence>
<keyword evidence="6 7" id="KW-0449">Lipoprotein</keyword>
<evidence type="ECO:0000313" key="7">
    <source>
        <dbReference type="EMBL" id="MFD1511474.1"/>
    </source>
</evidence>
<dbReference type="RefSeq" id="WP_379918704.1">
    <property type="nucleotide sequence ID" value="NZ_JBHUDD010000158.1"/>
</dbReference>
<dbReference type="Pfam" id="PF08085">
    <property type="entry name" value="Entericidin"/>
    <property type="match status" value="1"/>
</dbReference>
<evidence type="ECO:0000256" key="4">
    <source>
        <dbReference type="ARBA" id="ARBA00023136"/>
    </source>
</evidence>
<name>A0ABW4ENX4_9RHOB</name>
<gene>
    <name evidence="7" type="ORF">ACFTOW_18985</name>
</gene>
<evidence type="ECO:0000256" key="5">
    <source>
        <dbReference type="ARBA" id="ARBA00023139"/>
    </source>
</evidence>
<keyword evidence="2" id="KW-1003">Cell membrane</keyword>
<keyword evidence="8" id="KW-1185">Reference proteome</keyword>
<evidence type="ECO:0000256" key="3">
    <source>
        <dbReference type="ARBA" id="ARBA00022729"/>
    </source>
</evidence>
<dbReference type="EMBL" id="JBHUDD010000158">
    <property type="protein sequence ID" value="MFD1511474.1"/>
    <property type="molecule type" value="Genomic_DNA"/>
</dbReference>
<organism evidence="7 8">
    <name type="scientific">Lacimonas salitolerans</name>
    <dbReference type="NCBI Taxonomy" id="1323750"/>
    <lineage>
        <taxon>Bacteria</taxon>
        <taxon>Pseudomonadati</taxon>
        <taxon>Pseudomonadota</taxon>
        <taxon>Alphaproteobacteria</taxon>
        <taxon>Rhodobacterales</taxon>
        <taxon>Paracoccaceae</taxon>
        <taxon>Lacimonas</taxon>
    </lineage>
</organism>
<accession>A0ABW4ENX4</accession>
<sequence length="46" mass="4811">MRRTRNSIISLLALGFLAACETVDGAGEDIQSTGQAISEASQDAQD</sequence>
<protein>
    <submittedName>
        <fullName evidence="7">Entericidin A/B family lipoprotein</fullName>
    </submittedName>
</protein>
<keyword evidence="3" id="KW-0732">Signal</keyword>
<evidence type="ECO:0000313" key="8">
    <source>
        <dbReference type="Proteomes" id="UP001597186"/>
    </source>
</evidence>
<comment type="similarity">
    <text evidence="1">Belongs to the EcnA/EcnB lipoprotein family.</text>
</comment>
<dbReference type="InterPro" id="IPR012556">
    <property type="entry name" value="Entericidin"/>
</dbReference>
<dbReference type="PROSITE" id="PS51257">
    <property type="entry name" value="PROKAR_LIPOPROTEIN"/>
    <property type="match status" value="1"/>
</dbReference>
<evidence type="ECO:0000256" key="2">
    <source>
        <dbReference type="ARBA" id="ARBA00022475"/>
    </source>
</evidence>
<dbReference type="Proteomes" id="UP001597186">
    <property type="component" value="Unassembled WGS sequence"/>
</dbReference>
<reference evidence="8" key="1">
    <citation type="journal article" date="2019" name="Int. J. Syst. Evol. Microbiol.">
        <title>The Global Catalogue of Microorganisms (GCM) 10K type strain sequencing project: providing services to taxonomists for standard genome sequencing and annotation.</title>
        <authorList>
            <consortium name="The Broad Institute Genomics Platform"/>
            <consortium name="The Broad Institute Genome Sequencing Center for Infectious Disease"/>
            <person name="Wu L."/>
            <person name="Ma J."/>
        </authorList>
    </citation>
    <scope>NUCLEOTIDE SEQUENCE [LARGE SCALE GENOMIC DNA]</scope>
    <source>
        <strain evidence="8">CGMCC 1.12477</strain>
    </source>
</reference>
<comment type="caution">
    <text evidence="7">The sequence shown here is derived from an EMBL/GenBank/DDBJ whole genome shotgun (WGS) entry which is preliminary data.</text>
</comment>
<evidence type="ECO:0000256" key="6">
    <source>
        <dbReference type="ARBA" id="ARBA00023288"/>
    </source>
</evidence>
<keyword evidence="5" id="KW-0564">Palmitate</keyword>